<dbReference type="InParanoid" id="A0A024FTT5"/>
<name>A0A024FTT5_9STRA</name>
<reference evidence="1 2" key="1">
    <citation type="submission" date="2012-05" db="EMBL/GenBank/DDBJ databases">
        <title>Recombination and specialization in a pathogen metapopulation.</title>
        <authorList>
            <person name="Gardiner A."/>
            <person name="Kemen E."/>
            <person name="Schultz-Larsen T."/>
            <person name="MacLean D."/>
            <person name="Van Oosterhout C."/>
            <person name="Jones J.D.G."/>
        </authorList>
    </citation>
    <scope>NUCLEOTIDE SEQUENCE [LARGE SCALE GENOMIC DNA]</scope>
    <source>
        <strain evidence="1 2">Ac Nc2</strain>
    </source>
</reference>
<keyword evidence="2" id="KW-1185">Reference proteome</keyword>
<dbReference type="AlphaFoldDB" id="A0A024FTT5"/>
<gene>
    <name evidence="1" type="ORF">BN9_100480</name>
</gene>
<evidence type="ECO:0000313" key="2">
    <source>
        <dbReference type="Proteomes" id="UP000053237"/>
    </source>
</evidence>
<comment type="caution">
    <text evidence="1">The sequence shown here is derived from an EMBL/GenBank/DDBJ whole genome shotgun (WGS) entry which is preliminary data.</text>
</comment>
<evidence type="ECO:0000313" key="1">
    <source>
        <dbReference type="EMBL" id="CCI10451.1"/>
    </source>
</evidence>
<protein>
    <submittedName>
        <fullName evidence="1">Uncharacterized protein</fullName>
    </submittedName>
</protein>
<dbReference type="EMBL" id="CAIX01000251">
    <property type="protein sequence ID" value="CCI10451.1"/>
    <property type="molecule type" value="Genomic_DNA"/>
</dbReference>
<sequence length="100" mass="11318">MRHQTSYQLYSCFVEPSSVYPMAKNNPCNVRSRFCPSLNSHKKMAKPSLEVNVPRTAFTVPTERSTALVGSPSSYLREDVVKDKRILLKEFLEDISGAVH</sequence>
<proteinExistence type="predicted"/>
<accession>A0A024FTT5</accession>
<organism evidence="1 2">
    <name type="scientific">Albugo candida</name>
    <dbReference type="NCBI Taxonomy" id="65357"/>
    <lineage>
        <taxon>Eukaryota</taxon>
        <taxon>Sar</taxon>
        <taxon>Stramenopiles</taxon>
        <taxon>Oomycota</taxon>
        <taxon>Peronosporomycetes</taxon>
        <taxon>Albuginales</taxon>
        <taxon>Albuginaceae</taxon>
        <taxon>Albugo</taxon>
    </lineage>
</organism>
<dbReference type="Proteomes" id="UP000053237">
    <property type="component" value="Unassembled WGS sequence"/>
</dbReference>